<dbReference type="SUPFAM" id="SSF50998">
    <property type="entry name" value="Quinoprotein alcohol dehydrogenase-like"/>
    <property type="match status" value="1"/>
</dbReference>
<reference evidence="2 3" key="1">
    <citation type="submission" date="2022-11" db="EMBL/GenBank/DDBJ databases">
        <title>Minimal conservation of predation-associated metabolite biosynthetic gene clusters underscores biosynthetic potential of Myxococcota including descriptions for ten novel species: Archangium lansinium sp. nov., Myxococcus landrumus sp. nov., Nannocystis bai.</title>
        <authorList>
            <person name="Ahearne A."/>
            <person name="Stevens C."/>
            <person name="Dowd S."/>
        </authorList>
    </citation>
    <scope>NUCLEOTIDE SEQUENCE [LARGE SCALE GENOMIC DNA]</scope>
    <source>
        <strain evidence="2 3">NCWAL01</strain>
    </source>
</reference>
<dbReference type="PANTHER" id="PTHR42754:SF1">
    <property type="entry name" value="LIPOPROTEIN"/>
    <property type="match status" value="1"/>
</dbReference>
<proteinExistence type="predicted"/>
<dbReference type="InterPro" id="IPR011047">
    <property type="entry name" value="Quinoprotein_ADH-like_sf"/>
</dbReference>
<organism evidence="2 3">
    <name type="scientific">Stigmatella ashevillensis</name>
    <dbReference type="NCBI Taxonomy" id="2995309"/>
    <lineage>
        <taxon>Bacteria</taxon>
        <taxon>Pseudomonadati</taxon>
        <taxon>Myxococcota</taxon>
        <taxon>Myxococcia</taxon>
        <taxon>Myxococcales</taxon>
        <taxon>Cystobacterineae</taxon>
        <taxon>Archangiaceae</taxon>
        <taxon>Stigmatella</taxon>
    </lineage>
</organism>
<protein>
    <submittedName>
        <fullName evidence="2">Uncharacterized protein</fullName>
    </submittedName>
</protein>
<name>A0ABT5DB51_9BACT</name>
<keyword evidence="3" id="KW-1185">Reference proteome</keyword>
<gene>
    <name evidence="2" type="ORF">POL68_20730</name>
</gene>
<dbReference type="RefSeq" id="WP_272140774.1">
    <property type="nucleotide sequence ID" value="NZ_JAQNDM010000002.1"/>
</dbReference>
<dbReference type="EMBL" id="JAQNDM010000002">
    <property type="protein sequence ID" value="MDC0710910.1"/>
    <property type="molecule type" value="Genomic_DNA"/>
</dbReference>
<comment type="caution">
    <text evidence="2">The sequence shown here is derived from an EMBL/GenBank/DDBJ whole genome shotgun (WGS) entry which is preliminary data.</text>
</comment>
<sequence length="229" mass="24132">MDWARDVERRNSTGHESAEGVVAAGNGFSVVGQTHSRRAGVRQAWVLQFNKAPPPRWERVYGTSALGAATLGRAIALLPGGGLIVAGEEQVAVGRFRGWLLALSPDGETLWERTPGPEGLTGFTAVSVLEDGSIVAGGEQGGAGWVVRVNAQGEPLWDVKLPRLEHLTALAVLPAQRVAVLGTAETSTTGLGISRLLFLQSDGRVSAEQQPSASGSMFPAIPRRRQAEP</sequence>
<feature type="region of interest" description="Disordered" evidence="1">
    <location>
        <begin position="207"/>
        <end position="229"/>
    </location>
</feature>
<evidence type="ECO:0000313" key="3">
    <source>
        <dbReference type="Proteomes" id="UP001221838"/>
    </source>
</evidence>
<evidence type="ECO:0000256" key="1">
    <source>
        <dbReference type="SAM" id="MobiDB-lite"/>
    </source>
</evidence>
<evidence type="ECO:0000313" key="2">
    <source>
        <dbReference type="EMBL" id="MDC0710910.1"/>
    </source>
</evidence>
<dbReference type="Proteomes" id="UP001221838">
    <property type="component" value="Unassembled WGS sequence"/>
</dbReference>
<dbReference type="Gene3D" id="2.80.10.50">
    <property type="match status" value="1"/>
</dbReference>
<dbReference type="PANTHER" id="PTHR42754">
    <property type="entry name" value="ENDOGLUCANASE"/>
    <property type="match status" value="1"/>
</dbReference>
<accession>A0ABT5DB51</accession>